<protein>
    <submittedName>
        <fullName evidence="2">Uncharacterized protein</fullName>
    </submittedName>
</protein>
<accession>A0ABY9D5F9</accession>
<organism evidence="2 3">
    <name type="scientific">Vitis vinifera</name>
    <name type="common">Grape</name>
    <dbReference type="NCBI Taxonomy" id="29760"/>
    <lineage>
        <taxon>Eukaryota</taxon>
        <taxon>Viridiplantae</taxon>
        <taxon>Streptophyta</taxon>
        <taxon>Embryophyta</taxon>
        <taxon>Tracheophyta</taxon>
        <taxon>Spermatophyta</taxon>
        <taxon>Magnoliopsida</taxon>
        <taxon>eudicotyledons</taxon>
        <taxon>Gunneridae</taxon>
        <taxon>Pentapetalae</taxon>
        <taxon>rosids</taxon>
        <taxon>Vitales</taxon>
        <taxon>Vitaceae</taxon>
        <taxon>Viteae</taxon>
        <taxon>Vitis</taxon>
    </lineage>
</organism>
<feature type="compositionally biased region" description="Basic and acidic residues" evidence="1">
    <location>
        <begin position="48"/>
        <end position="66"/>
    </location>
</feature>
<reference evidence="2 3" key="1">
    <citation type="journal article" date="2023" name="Hortic Res">
        <title>The complete reference genome for grapevine (Vitis vinifera L.) genetics and breeding.</title>
        <authorList>
            <person name="Shi X."/>
            <person name="Cao S."/>
            <person name="Wang X."/>
            <person name="Huang S."/>
            <person name="Wang Y."/>
            <person name="Liu Z."/>
            <person name="Liu W."/>
            <person name="Leng X."/>
            <person name="Peng Y."/>
            <person name="Wang N."/>
            <person name="Wang Y."/>
            <person name="Ma Z."/>
            <person name="Xu X."/>
            <person name="Zhang F."/>
            <person name="Xue H."/>
            <person name="Zhong H."/>
            <person name="Wang Y."/>
            <person name="Zhang K."/>
            <person name="Velt A."/>
            <person name="Avia K."/>
            <person name="Holtgrawe D."/>
            <person name="Grimplet J."/>
            <person name="Matus J.T."/>
            <person name="Ware D."/>
            <person name="Wu X."/>
            <person name="Wang H."/>
            <person name="Liu C."/>
            <person name="Fang Y."/>
            <person name="Rustenholz C."/>
            <person name="Cheng Z."/>
            <person name="Xiao H."/>
            <person name="Zhou Y."/>
        </authorList>
    </citation>
    <scope>NUCLEOTIDE SEQUENCE [LARGE SCALE GENOMIC DNA]</scope>
    <source>
        <strain evidence="3">cv. Pinot noir / PN40024</strain>
        <tissue evidence="2">Leaf</tissue>
    </source>
</reference>
<sequence>MGRLSGRESCELRSMMTSTNCHSILPPMRGSKSCGSLVVGHGGDVENEGNREKEGREKERGGDCRPERGQTSYVLQNLIIRKPSICCWKGRDSSALLCIKIQRLHMSCNHSFMHFGQTWKERLKEELLNALKKEKKKEAKTDTTFSSTVIRSIIWRANWLCGSSDEKIDQNDHITVQNIITKNKFLGKRMEASFCTVIMVLHK</sequence>
<proteinExistence type="predicted"/>
<evidence type="ECO:0000256" key="1">
    <source>
        <dbReference type="SAM" id="MobiDB-lite"/>
    </source>
</evidence>
<evidence type="ECO:0000313" key="3">
    <source>
        <dbReference type="Proteomes" id="UP001227230"/>
    </source>
</evidence>
<gene>
    <name evidence="2" type="ORF">VitviT2T_020954</name>
</gene>
<dbReference type="EMBL" id="CP126661">
    <property type="protein sequence ID" value="WKA02800.1"/>
    <property type="molecule type" value="Genomic_DNA"/>
</dbReference>
<name>A0ABY9D5F9_VITVI</name>
<feature type="region of interest" description="Disordered" evidence="1">
    <location>
        <begin position="41"/>
        <end position="66"/>
    </location>
</feature>
<evidence type="ECO:0000313" key="2">
    <source>
        <dbReference type="EMBL" id="WKA02800.1"/>
    </source>
</evidence>
<keyword evidence="3" id="KW-1185">Reference proteome</keyword>
<dbReference type="Proteomes" id="UP001227230">
    <property type="component" value="Chromosome 14"/>
</dbReference>